<feature type="non-terminal residue" evidence="1">
    <location>
        <position position="1"/>
    </location>
</feature>
<dbReference type="InterPro" id="IPR012296">
    <property type="entry name" value="Nuclease_put_TT1808"/>
</dbReference>
<comment type="caution">
    <text evidence="1">The sequence shown here is derived from an EMBL/GenBank/DDBJ whole genome shotgun (WGS) entry which is preliminary data.</text>
</comment>
<reference evidence="1" key="1">
    <citation type="submission" date="2019-11" db="EMBL/GenBank/DDBJ databases">
        <title>Microbial mats filling the niche in hypersaline microbial mats.</title>
        <authorList>
            <person name="Wong H.L."/>
            <person name="Macleod F.I."/>
            <person name="White R.A. III"/>
            <person name="Burns B.P."/>
        </authorList>
    </citation>
    <scope>NUCLEOTIDE SEQUENCE</scope>
    <source>
        <strain evidence="1">Rbin_158</strain>
    </source>
</reference>
<dbReference type="Proteomes" id="UP000649604">
    <property type="component" value="Unassembled WGS sequence"/>
</dbReference>
<evidence type="ECO:0000313" key="2">
    <source>
        <dbReference type="Proteomes" id="UP000649604"/>
    </source>
</evidence>
<dbReference type="EMBL" id="WJJP01000295">
    <property type="protein sequence ID" value="MBD3324776.1"/>
    <property type="molecule type" value="Genomic_DNA"/>
</dbReference>
<proteinExistence type="predicted"/>
<dbReference type="Gene3D" id="3.90.1570.10">
    <property type="entry name" value="tt1808, chain A"/>
    <property type="match status" value="1"/>
</dbReference>
<gene>
    <name evidence="1" type="ORF">GF339_09340</name>
</gene>
<sequence>WLIDPQKERAEFYQLRDGQYQQVAPDAEGGYRSAVLPGFWLRVEWLWQDPLPATEDVLLEVGGEAYARRWIERLRQRGFLPSAESNLGE</sequence>
<organism evidence="1 2">
    <name type="scientific">candidate division KSB3 bacterium</name>
    <dbReference type="NCBI Taxonomy" id="2044937"/>
    <lineage>
        <taxon>Bacteria</taxon>
        <taxon>candidate division KSB3</taxon>
    </lineage>
</organism>
<name>A0A9D5JW37_9BACT</name>
<dbReference type="AlphaFoldDB" id="A0A9D5JW37"/>
<evidence type="ECO:0000313" key="1">
    <source>
        <dbReference type="EMBL" id="MBD3324776.1"/>
    </source>
</evidence>
<accession>A0A9D5JW37</accession>
<protein>
    <submittedName>
        <fullName evidence="1">Uncharacterized protein</fullName>
    </submittedName>
</protein>